<dbReference type="HOGENOM" id="CLU_1219698_0_0_1"/>
<name>A0A072PP77_9EURO</name>
<dbReference type="AlphaFoldDB" id="A0A072PP77"/>
<dbReference type="GO" id="GO:0004301">
    <property type="term" value="F:epoxide hydrolase activity"/>
    <property type="evidence" value="ECO:0007669"/>
    <property type="project" value="TreeGrafter"/>
</dbReference>
<evidence type="ECO:0000259" key="4">
    <source>
        <dbReference type="Pfam" id="PF06441"/>
    </source>
</evidence>
<comment type="caution">
    <text evidence="5">The sequence shown here is derived from an EMBL/GenBank/DDBJ whole genome shotgun (WGS) entry which is preliminary data.</text>
</comment>
<dbReference type="GO" id="GO:0097176">
    <property type="term" value="P:epoxide metabolic process"/>
    <property type="evidence" value="ECO:0007669"/>
    <property type="project" value="TreeGrafter"/>
</dbReference>
<dbReference type="GeneID" id="25280118"/>
<evidence type="ECO:0000313" key="5">
    <source>
        <dbReference type="EMBL" id="KEF57275.1"/>
    </source>
</evidence>
<keyword evidence="2" id="KW-0058">Aromatic hydrocarbons catabolism</keyword>
<dbReference type="PANTHER" id="PTHR21661">
    <property type="entry name" value="EPOXIDE HYDROLASE 1-RELATED"/>
    <property type="match status" value="1"/>
</dbReference>
<dbReference type="Proteomes" id="UP000027920">
    <property type="component" value="Unassembled WGS sequence"/>
</dbReference>
<dbReference type="Gene3D" id="3.40.50.1820">
    <property type="entry name" value="alpha/beta hydrolase"/>
    <property type="match status" value="2"/>
</dbReference>
<dbReference type="OrthoDB" id="7130006at2759"/>
<evidence type="ECO:0000256" key="3">
    <source>
        <dbReference type="ARBA" id="ARBA00022801"/>
    </source>
</evidence>
<evidence type="ECO:0000256" key="2">
    <source>
        <dbReference type="ARBA" id="ARBA00022797"/>
    </source>
</evidence>
<organism evidence="5 6">
    <name type="scientific">Exophiala aquamarina CBS 119918</name>
    <dbReference type="NCBI Taxonomy" id="1182545"/>
    <lineage>
        <taxon>Eukaryota</taxon>
        <taxon>Fungi</taxon>
        <taxon>Dikarya</taxon>
        <taxon>Ascomycota</taxon>
        <taxon>Pezizomycotina</taxon>
        <taxon>Eurotiomycetes</taxon>
        <taxon>Chaetothyriomycetidae</taxon>
        <taxon>Chaetothyriales</taxon>
        <taxon>Herpotrichiellaceae</taxon>
        <taxon>Exophiala</taxon>
    </lineage>
</organism>
<keyword evidence="6" id="KW-1185">Reference proteome</keyword>
<dbReference type="PANTHER" id="PTHR21661:SF35">
    <property type="entry name" value="EPOXIDE HYDROLASE"/>
    <property type="match status" value="1"/>
</dbReference>
<dbReference type="RefSeq" id="XP_013259865.1">
    <property type="nucleotide sequence ID" value="XM_013404411.1"/>
</dbReference>
<evidence type="ECO:0000256" key="1">
    <source>
        <dbReference type="ARBA" id="ARBA00010088"/>
    </source>
</evidence>
<accession>A0A072PP77</accession>
<dbReference type="InterPro" id="IPR010497">
    <property type="entry name" value="Epoxide_hydro_N"/>
</dbReference>
<dbReference type="EMBL" id="AMGV01000004">
    <property type="protein sequence ID" value="KEF57275.1"/>
    <property type="molecule type" value="Genomic_DNA"/>
</dbReference>
<sequence length="227" mass="25453">MMCSITPFKISISEERLQRLHQKLALTPFPDEISDLDSDELWSRGAPLADIKRLIAYWQDGFDWRKIEGRLNKIESVPHRATCGRISQVNVGVGIWAIWWIFMPSLDGLDVADHRVVVQAGDLGCLVARSIASKHGPNHCKDYHTNSAVPSEPTAECHPEAYAKTQATPLSDVEKAGLGQTANFFKDGNSYYQQLSTRPQTIGYSLTDSPVGLLAWLYEKLHDWTDN</sequence>
<dbReference type="InterPro" id="IPR029058">
    <property type="entry name" value="AB_hydrolase_fold"/>
</dbReference>
<dbReference type="VEuPathDB" id="FungiDB:A1O9_05192"/>
<dbReference type="Pfam" id="PF06441">
    <property type="entry name" value="EHN"/>
    <property type="match status" value="1"/>
</dbReference>
<gene>
    <name evidence="5" type="ORF">A1O9_05192</name>
</gene>
<reference evidence="5 6" key="1">
    <citation type="submission" date="2013-03" db="EMBL/GenBank/DDBJ databases">
        <title>The Genome Sequence of Exophiala aquamarina CBS 119918.</title>
        <authorList>
            <consortium name="The Broad Institute Genomics Platform"/>
            <person name="Cuomo C."/>
            <person name="de Hoog S."/>
            <person name="Gorbushina A."/>
            <person name="Walker B."/>
            <person name="Young S.K."/>
            <person name="Zeng Q."/>
            <person name="Gargeya S."/>
            <person name="Fitzgerald M."/>
            <person name="Haas B."/>
            <person name="Abouelleil A."/>
            <person name="Allen A.W."/>
            <person name="Alvarado L."/>
            <person name="Arachchi H.M."/>
            <person name="Berlin A.M."/>
            <person name="Chapman S.B."/>
            <person name="Gainer-Dewar J."/>
            <person name="Goldberg J."/>
            <person name="Griggs A."/>
            <person name="Gujja S."/>
            <person name="Hansen M."/>
            <person name="Howarth C."/>
            <person name="Imamovic A."/>
            <person name="Ireland A."/>
            <person name="Larimer J."/>
            <person name="McCowan C."/>
            <person name="Murphy C."/>
            <person name="Pearson M."/>
            <person name="Poon T.W."/>
            <person name="Priest M."/>
            <person name="Roberts A."/>
            <person name="Saif S."/>
            <person name="Shea T."/>
            <person name="Sisk P."/>
            <person name="Sykes S."/>
            <person name="Wortman J."/>
            <person name="Nusbaum C."/>
            <person name="Birren B."/>
        </authorList>
    </citation>
    <scope>NUCLEOTIDE SEQUENCE [LARGE SCALE GENOMIC DNA]</scope>
    <source>
        <strain evidence="5 6">CBS 119918</strain>
    </source>
</reference>
<comment type="similarity">
    <text evidence="1">Belongs to the peptidase S33 family.</text>
</comment>
<keyword evidence="3" id="KW-0378">Hydrolase</keyword>
<feature type="domain" description="Epoxide hydrolase N-terminal" evidence="4">
    <location>
        <begin position="5"/>
        <end position="76"/>
    </location>
</feature>
<proteinExistence type="inferred from homology"/>
<dbReference type="STRING" id="1182545.A0A072PP77"/>
<dbReference type="SUPFAM" id="SSF53474">
    <property type="entry name" value="alpha/beta-Hydrolases"/>
    <property type="match status" value="1"/>
</dbReference>
<protein>
    <recommendedName>
        <fullName evidence="4">Epoxide hydrolase N-terminal domain-containing protein</fullName>
    </recommendedName>
</protein>
<evidence type="ECO:0000313" key="6">
    <source>
        <dbReference type="Proteomes" id="UP000027920"/>
    </source>
</evidence>